<name>T1CQN2_9PORP</name>
<evidence type="ECO:0000313" key="2">
    <source>
        <dbReference type="Proteomes" id="UP000018031"/>
    </source>
</evidence>
<organism evidence="1 2">
    <name type="scientific">Porphyromonas crevioricanis JCM 15906</name>
    <dbReference type="NCBI Taxonomy" id="1305617"/>
    <lineage>
        <taxon>Bacteria</taxon>
        <taxon>Pseudomonadati</taxon>
        <taxon>Bacteroidota</taxon>
        <taxon>Bacteroidia</taxon>
        <taxon>Bacteroidales</taxon>
        <taxon>Porphyromonadaceae</taxon>
        <taxon>Porphyromonas</taxon>
    </lineage>
</organism>
<reference evidence="2" key="1">
    <citation type="journal article" date="2013" name="Genome">
        <title>Draft Genome Sequences of Porphyromonas crevioricanis JCM 15906T and Porphyromonas cansulci JCM 13913T Isolated from a Canine Oral Cavity.</title>
        <authorList>
            <person name="Sakamoto M."/>
            <person name="Tanaka N."/>
            <person name="Shiwa Y."/>
            <person name="Yoshikawa H."/>
            <person name="Ohkuma M."/>
        </authorList>
    </citation>
    <scope>NUCLEOTIDE SEQUENCE [LARGE SCALE GENOMIC DNA]</scope>
    <source>
        <strain evidence="2">JCM 15906</strain>
    </source>
</reference>
<comment type="caution">
    <text evidence="1">The sequence shown here is derived from an EMBL/GenBank/DDBJ whole genome shotgun (WGS) entry which is preliminary data.</text>
</comment>
<dbReference type="Proteomes" id="UP000018031">
    <property type="component" value="Unassembled WGS sequence"/>
</dbReference>
<accession>T1CQN2</accession>
<dbReference type="AlphaFoldDB" id="T1CQN2"/>
<gene>
    <name evidence="1" type="ORF">PORCRE_1864</name>
</gene>
<sequence>MDFKENVMCTEKVDSWRGEKRGIIKKLTDSARLGIQQG</sequence>
<dbReference type="EMBL" id="BAOU01000059">
    <property type="protein sequence ID" value="GAD06142.1"/>
    <property type="molecule type" value="Genomic_DNA"/>
</dbReference>
<reference evidence="1 2" key="2">
    <citation type="journal article" date="2013" name="Genome Announc.">
        <title>Draft Genome Sequences of Porphyromonas crevioricanis JCM 15906T and Porphyromonas cansulci JCM 13913T Isolated from a Canine Oral Cavity.</title>
        <authorList>
            <person name="Sakamoto M."/>
            <person name="Tanaka N."/>
            <person name="Shiwa Y."/>
            <person name="Yoshikawa H."/>
            <person name="Ohkuma M."/>
        </authorList>
    </citation>
    <scope>NUCLEOTIDE SEQUENCE [LARGE SCALE GENOMIC DNA]</scope>
    <source>
        <strain evidence="1 2">JCM 15906</strain>
    </source>
</reference>
<protein>
    <submittedName>
        <fullName evidence="1">Uncharacterized protein</fullName>
    </submittedName>
</protein>
<evidence type="ECO:0000313" key="1">
    <source>
        <dbReference type="EMBL" id="GAD06142.1"/>
    </source>
</evidence>
<proteinExistence type="predicted"/>